<sequence>MDEVSINGEQQNSGIIHHFVDGILSGKGHEISGRDGYNALHVILAGLEPQKLEKVIAMPAMNT</sequence>
<evidence type="ECO:0000313" key="2">
    <source>
        <dbReference type="Proteomes" id="UP000653578"/>
    </source>
</evidence>
<evidence type="ECO:0000313" key="1">
    <source>
        <dbReference type="EMBL" id="NOU66613.1"/>
    </source>
</evidence>
<proteinExistence type="predicted"/>
<dbReference type="EMBL" id="WHNY01000064">
    <property type="protein sequence ID" value="NOU66613.1"/>
    <property type="molecule type" value="Genomic_DNA"/>
</dbReference>
<dbReference type="Proteomes" id="UP000653578">
    <property type="component" value="Unassembled WGS sequence"/>
</dbReference>
<accession>A0ABX1XDQ4</accession>
<organism evidence="1 2">
    <name type="scientific">Paenibacillus plantarum</name>
    <dbReference type="NCBI Taxonomy" id="2654975"/>
    <lineage>
        <taxon>Bacteria</taxon>
        <taxon>Bacillati</taxon>
        <taxon>Bacillota</taxon>
        <taxon>Bacilli</taxon>
        <taxon>Bacillales</taxon>
        <taxon>Paenibacillaceae</taxon>
        <taxon>Paenibacillus</taxon>
    </lineage>
</organism>
<protein>
    <submittedName>
        <fullName evidence="1">Uncharacterized protein</fullName>
    </submittedName>
</protein>
<dbReference type="RefSeq" id="WP_171633087.1">
    <property type="nucleotide sequence ID" value="NZ_WHNY01000064.1"/>
</dbReference>
<reference evidence="1 2" key="1">
    <citation type="submission" date="2019-10" db="EMBL/GenBank/DDBJ databases">
        <title>Description of Paenibacillus humi sp. nov.</title>
        <authorList>
            <person name="Carlier A."/>
            <person name="Qi S."/>
        </authorList>
    </citation>
    <scope>NUCLEOTIDE SEQUENCE [LARGE SCALE GENOMIC DNA]</scope>
    <source>
        <strain evidence="1 2">LMG 31461</strain>
    </source>
</reference>
<name>A0ABX1XDQ4_9BACL</name>
<keyword evidence="2" id="KW-1185">Reference proteome</keyword>
<comment type="caution">
    <text evidence="1">The sequence shown here is derived from an EMBL/GenBank/DDBJ whole genome shotgun (WGS) entry which is preliminary data.</text>
</comment>
<gene>
    <name evidence="1" type="ORF">GC096_21450</name>
</gene>